<evidence type="ECO:0000259" key="1">
    <source>
        <dbReference type="Pfam" id="PF07693"/>
    </source>
</evidence>
<proteinExistence type="predicted"/>
<comment type="caution">
    <text evidence="2">The sequence shown here is derived from an EMBL/GenBank/DDBJ whole genome shotgun (WGS) entry which is preliminary data.</text>
</comment>
<dbReference type="InterPro" id="IPR011646">
    <property type="entry name" value="KAP_P-loop"/>
</dbReference>
<dbReference type="AlphaFoldDB" id="A0A0B4CVC8"/>
<dbReference type="Pfam" id="PF07693">
    <property type="entry name" value="KAP_NTPase"/>
    <property type="match status" value="1"/>
</dbReference>
<accession>A0A0B4CVC8</accession>
<name>A0A0B4CVC8_9MICO</name>
<dbReference type="PANTHER" id="PTHR22674:SF6">
    <property type="entry name" value="NTPASE KAP FAMILY P-LOOP DOMAIN-CONTAINING PROTEIN 1"/>
    <property type="match status" value="1"/>
</dbReference>
<evidence type="ECO:0000313" key="3">
    <source>
        <dbReference type="Proteomes" id="UP000031202"/>
    </source>
</evidence>
<dbReference type="PANTHER" id="PTHR22674">
    <property type="entry name" value="NTPASE, KAP FAMILY P-LOOP DOMAIN-CONTAINING 1"/>
    <property type="match status" value="1"/>
</dbReference>
<sequence>MSTAASNVSRTRTSQGLSDRPQAQDYLELGRYIDGLADFIRQCATPLTLAIQGDWGSGKTNTMLLIERALSPTARLSTVHGNAERRRLAAQLTASSTAPLFTISFNTWQYSQFDLDGQLAVMMLQTLVAELEKIAPEPDSKQKWAERLLASSRYAKMLTNALANIVSKATLGVSVGELVSVPATSGADEMAHSAFELLGMLRQHLSELVSAAVENPADPADKGRIVIFVDDLDRLEPRRAVELMETLKIFLDLDHCVFVLAIDFDVVAQGVSDKYGSNRIDAKKARSFFDKIIQVPFHMPVANYQVETLLLHSCASAGIELNDDQRTQFRDLIGTSVRNNPRSIKRLINTLMLLRGILGTQIPVERLFAVLCLQLAHPHVFADLGSDAFTEPLLAVFAQDDGLDSLPQALSEDIGMDADAATGLRQHWGLATVADCRAMQAFAVCLRRVFTNAEGDFDRESFLSALLQSAITGTRSDSSDERPPTHKWGHKFYLSDERFAAWQDRFATEPKLRATYKLAERLVDRLVDIDLPRGLELAVGMQVGNTRHWTIECGGRRIGLLEVHQKFFHVYFGPRAWMRWHGEPVTDDRTGLNEFCRKAVTSADAVEKIADVWSQLLTERLDLDATFPRHDASS</sequence>
<gene>
    <name evidence="2" type="ORF">RM52_05905</name>
</gene>
<dbReference type="InterPro" id="IPR027417">
    <property type="entry name" value="P-loop_NTPase"/>
</dbReference>
<organism evidence="2 3">
    <name type="scientific">Microbacterium hominis</name>
    <dbReference type="NCBI Taxonomy" id="162426"/>
    <lineage>
        <taxon>Bacteria</taxon>
        <taxon>Bacillati</taxon>
        <taxon>Actinomycetota</taxon>
        <taxon>Actinomycetes</taxon>
        <taxon>Micrococcales</taxon>
        <taxon>Microbacteriaceae</taxon>
        <taxon>Microbacterium</taxon>
    </lineage>
</organism>
<dbReference type="EMBL" id="JWSZ01000008">
    <property type="protein sequence ID" value="KIC58261.1"/>
    <property type="molecule type" value="Genomic_DNA"/>
</dbReference>
<feature type="domain" description="KAP NTPase" evidence="1">
    <location>
        <begin position="32"/>
        <end position="355"/>
    </location>
</feature>
<dbReference type="RefSeq" id="WP_039414328.1">
    <property type="nucleotide sequence ID" value="NZ_JWSZ01000008.1"/>
</dbReference>
<evidence type="ECO:0000313" key="2">
    <source>
        <dbReference type="EMBL" id="KIC58261.1"/>
    </source>
</evidence>
<protein>
    <recommendedName>
        <fullName evidence="1">KAP NTPase domain-containing protein</fullName>
    </recommendedName>
</protein>
<dbReference type="SUPFAM" id="SSF52540">
    <property type="entry name" value="P-loop containing nucleoside triphosphate hydrolases"/>
    <property type="match status" value="1"/>
</dbReference>
<dbReference type="Proteomes" id="UP000031202">
    <property type="component" value="Unassembled WGS sequence"/>
</dbReference>
<reference evidence="2 3" key="1">
    <citation type="submission" date="2014-12" db="EMBL/GenBank/DDBJ databases">
        <title>Genome sequencing of Microbacterium hominis TPW29.</title>
        <authorList>
            <person name="Tan P.W."/>
            <person name="Chan K.-G."/>
        </authorList>
    </citation>
    <scope>NUCLEOTIDE SEQUENCE [LARGE SCALE GENOMIC DNA]</scope>
    <source>
        <strain evidence="2 3">TPW29</strain>
    </source>
</reference>
<dbReference type="InterPro" id="IPR052754">
    <property type="entry name" value="NTPase_KAP_P-loop"/>
</dbReference>